<feature type="region of interest" description="Disordered" evidence="1">
    <location>
        <begin position="1"/>
        <end position="39"/>
    </location>
</feature>
<gene>
    <name evidence="2" type="ORF">Ciccas_010584</name>
</gene>
<comment type="caution">
    <text evidence="2">The sequence shown here is derived from an EMBL/GenBank/DDBJ whole genome shotgun (WGS) entry which is preliminary data.</text>
</comment>
<organism evidence="2 3">
    <name type="scientific">Cichlidogyrus casuarinus</name>
    <dbReference type="NCBI Taxonomy" id="1844966"/>
    <lineage>
        <taxon>Eukaryota</taxon>
        <taxon>Metazoa</taxon>
        <taxon>Spiralia</taxon>
        <taxon>Lophotrochozoa</taxon>
        <taxon>Platyhelminthes</taxon>
        <taxon>Monogenea</taxon>
        <taxon>Monopisthocotylea</taxon>
        <taxon>Dactylogyridea</taxon>
        <taxon>Ancyrocephalidae</taxon>
        <taxon>Cichlidogyrus</taxon>
    </lineage>
</organism>
<keyword evidence="3" id="KW-1185">Reference proteome</keyword>
<accession>A0ABD2PUV2</accession>
<protein>
    <recommendedName>
        <fullName evidence="4">PiggyBac transposable element-derived protein domain-containing protein</fullName>
    </recommendedName>
</protein>
<feature type="compositionally biased region" description="Acidic residues" evidence="1">
    <location>
        <begin position="29"/>
        <end position="39"/>
    </location>
</feature>
<name>A0ABD2PUV2_9PLAT</name>
<dbReference type="AlphaFoldDB" id="A0ABD2PUV2"/>
<dbReference type="EMBL" id="JBJKFK010002621">
    <property type="protein sequence ID" value="KAL3310843.1"/>
    <property type="molecule type" value="Genomic_DNA"/>
</dbReference>
<evidence type="ECO:0000313" key="3">
    <source>
        <dbReference type="Proteomes" id="UP001626550"/>
    </source>
</evidence>
<evidence type="ECO:0000313" key="2">
    <source>
        <dbReference type="EMBL" id="KAL3310843.1"/>
    </source>
</evidence>
<sequence>MLPTRDCSEGESENEEDVAPTRDFSDVSSSDDEEVEDDNADIDACDHIPKIFSEFLSSPQEFPPVLREPLEYLSDYFTQDMIALVVEQSNLYGCQTG</sequence>
<dbReference type="Proteomes" id="UP001626550">
    <property type="component" value="Unassembled WGS sequence"/>
</dbReference>
<evidence type="ECO:0000256" key="1">
    <source>
        <dbReference type="SAM" id="MobiDB-lite"/>
    </source>
</evidence>
<evidence type="ECO:0008006" key="4">
    <source>
        <dbReference type="Google" id="ProtNLM"/>
    </source>
</evidence>
<reference evidence="2 3" key="1">
    <citation type="submission" date="2024-11" db="EMBL/GenBank/DDBJ databases">
        <title>Adaptive evolution of stress response genes in parasites aligns with host niche diversity.</title>
        <authorList>
            <person name="Hahn C."/>
            <person name="Resl P."/>
        </authorList>
    </citation>
    <scope>NUCLEOTIDE SEQUENCE [LARGE SCALE GENOMIC DNA]</scope>
    <source>
        <strain evidence="2">EGGRZ-B1_66</strain>
        <tissue evidence="2">Body</tissue>
    </source>
</reference>
<proteinExistence type="predicted"/>
<feature type="compositionally biased region" description="Acidic residues" evidence="1">
    <location>
        <begin position="9"/>
        <end position="18"/>
    </location>
</feature>